<protein>
    <recommendedName>
        <fullName evidence="5 8">UDP-glucose 4-epimerase</fullName>
        <ecNumber evidence="4 8">5.1.3.2</ecNumber>
    </recommendedName>
</protein>
<dbReference type="RefSeq" id="WP_091972821.1">
    <property type="nucleotide sequence ID" value="NZ_CAUWDX010000007.1"/>
</dbReference>
<proteinExistence type="inferred from homology"/>
<sequence length="342" mass="38196">MSTILLAGGAGYIGSHTAVELLSSGHEVIIVDNYSNSYPVVIDRIEEITSKRPKVYVLDTRSKEFEKVFIENKIDAVVDYAAYKAVGDSVKNPLKYYDNNLFSLLNTLSLMKKYGVNNFVFSSSATVYGSVPEEDLPVDEDYGRTTTNPYGNTKLMGEEILEDLVYSDKDFNTIVLRYFNPIGAHKSGLIGEESTEIPANIMPYLTKVAIGELPYLRVFGNDYDTVDGTGVRDYIHVVDLAKGHVKALERLLNNHVGIEYYNLGTGRGYSVMELIETFSKACGKEIPYKIVERRDGDAAASYADSSRAEKVLGWKAENTLEDMCKDSWKWQSENPHGYNCQA</sequence>
<dbReference type="NCBIfam" id="NF007956">
    <property type="entry name" value="PRK10675.1"/>
    <property type="match status" value="1"/>
</dbReference>
<comment type="subunit">
    <text evidence="8">Homodimer.</text>
</comment>
<evidence type="ECO:0000256" key="3">
    <source>
        <dbReference type="ARBA" id="ARBA00007637"/>
    </source>
</evidence>
<dbReference type="GO" id="GO:0006012">
    <property type="term" value="P:galactose metabolic process"/>
    <property type="evidence" value="ECO:0007669"/>
    <property type="project" value="UniProtKB-UniPathway"/>
</dbReference>
<dbReference type="InterPro" id="IPR036291">
    <property type="entry name" value="NAD(P)-bd_dom_sf"/>
</dbReference>
<comment type="similarity">
    <text evidence="3 8">Belongs to the NAD(P)-dependent epimerase/dehydratase family.</text>
</comment>
<comment type="cofactor">
    <cofactor evidence="2 8">
        <name>NAD(+)</name>
        <dbReference type="ChEBI" id="CHEBI:57540"/>
    </cofactor>
</comment>
<name>A0A1H8E8Z0_9FIRM</name>
<evidence type="ECO:0000256" key="8">
    <source>
        <dbReference type="RuleBase" id="RU366046"/>
    </source>
</evidence>
<evidence type="ECO:0000313" key="10">
    <source>
        <dbReference type="EMBL" id="SEN15327.1"/>
    </source>
</evidence>
<dbReference type="InterPro" id="IPR016040">
    <property type="entry name" value="NAD(P)-bd_dom"/>
</dbReference>
<keyword evidence="8" id="KW-0119">Carbohydrate metabolism</keyword>
<dbReference type="OrthoDB" id="9811743at2"/>
<dbReference type="EC" id="5.1.3.2" evidence="4 8"/>
<dbReference type="CDD" id="cd05247">
    <property type="entry name" value="UDP_G4E_1_SDR_e"/>
    <property type="match status" value="1"/>
</dbReference>
<feature type="domain" description="NAD(P)-binding" evidence="9">
    <location>
        <begin position="5"/>
        <end position="326"/>
    </location>
</feature>
<dbReference type="GO" id="GO:0003978">
    <property type="term" value="F:UDP-glucose 4-epimerase activity"/>
    <property type="evidence" value="ECO:0007669"/>
    <property type="project" value="UniProtKB-UniRule"/>
</dbReference>
<dbReference type="Gene3D" id="3.40.50.720">
    <property type="entry name" value="NAD(P)-binding Rossmann-like Domain"/>
    <property type="match status" value="1"/>
</dbReference>
<comment type="catalytic activity">
    <reaction evidence="1 8">
        <text>UDP-alpha-D-glucose = UDP-alpha-D-galactose</text>
        <dbReference type="Rhea" id="RHEA:22168"/>
        <dbReference type="ChEBI" id="CHEBI:58885"/>
        <dbReference type="ChEBI" id="CHEBI:66914"/>
        <dbReference type="EC" id="5.1.3.2"/>
    </reaction>
</comment>
<dbReference type="GO" id="GO:0005829">
    <property type="term" value="C:cytosol"/>
    <property type="evidence" value="ECO:0007669"/>
    <property type="project" value="TreeGrafter"/>
</dbReference>
<dbReference type="UniPathway" id="UPA00214"/>
<dbReference type="STRING" id="215200.SAMN05216454_10118"/>
<evidence type="ECO:0000259" key="9">
    <source>
        <dbReference type="Pfam" id="PF16363"/>
    </source>
</evidence>
<comment type="pathway">
    <text evidence="8">Carbohydrate metabolism; galactose metabolism.</text>
</comment>
<evidence type="ECO:0000256" key="4">
    <source>
        <dbReference type="ARBA" id="ARBA00013189"/>
    </source>
</evidence>
<dbReference type="Gene3D" id="3.90.25.10">
    <property type="entry name" value="UDP-galactose 4-epimerase, domain 1"/>
    <property type="match status" value="1"/>
</dbReference>
<dbReference type="AlphaFoldDB" id="A0A1H8E8Z0"/>
<gene>
    <name evidence="10" type="ORF">SAMN05216454_10118</name>
</gene>
<dbReference type="Proteomes" id="UP000199512">
    <property type="component" value="Unassembled WGS sequence"/>
</dbReference>
<keyword evidence="11" id="KW-1185">Reference proteome</keyword>
<dbReference type="PANTHER" id="PTHR43725">
    <property type="entry name" value="UDP-GLUCOSE 4-EPIMERASE"/>
    <property type="match status" value="1"/>
</dbReference>
<evidence type="ECO:0000256" key="7">
    <source>
        <dbReference type="ARBA" id="ARBA00023235"/>
    </source>
</evidence>
<dbReference type="Pfam" id="PF16363">
    <property type="entry name" value="GDP_Man_Dehyd"/>
    <property type="match status" value="1"/>
</dbReference>
<evidence type="ECO:0000256" key="1">
    <source>
        <dbReference type="ARBA" id="ARBA00000083"/>
    </source>
</evidence>
<dbReference type="SUPFAM" id="SSF51735">
    <property type="entry name" value="NAD(P)-binding Rossmann-fold domains"/>
    <property type="match status" value="1"/>
</dbReference>
<reference evidence="10 11" key="1">
    <citation type="submission" date="2016-10" db="EMBL/GenBank/DDBJ databases">
        <authorList>
            <person name="de Groot N.N."/>
        </authorList>
    </citation>
    <scope>NUCLEOTIDE SEQUENCE [LARGE SCALE GENOMIC DNA]</scope>
    <source>
        <strain evidence="10 11">Calf135</strain>
    </source>
</reference>
<dbReference type="NCBIfam" id="TIGR01179">
    <property type="entry name" value="galE"/>
    <property type="match status" value="1"/>
</dbReference>
<dbReference type="EMBL" id="FODF01000001">
    <property type="protein sequence ID" value="SEN15327.1"/>
    <property type="molecule type" value="Genomic_DNA"/>
</dbReference>
<accession>A0A1H8E8Z0</accession>
<evidence type="ECO:0000313" key="11">
    <source>
        <dbReference type="Proteomes" id="UP000199512"/>
    </source>
</evidence>
<dbReference type="InterPro" id="IPR005886">
    <property type="entry name" value="UDP_G4E"/>
</dbReference>
<dbReference type="PRINTS" id="PR01713">
    <property type="entry name" value="NUCEPIMERASE"/>
</dbReference>
<dbReference type="PANTHER" id="PTHR43725:SF47">
    <property type="entry name" value="UDP-GLUCOSE 4-EPIMERASE"/>
    <property type="match status" value="1"/>
</dbReference>
<evidence type="ECO:0000256" key="2">
    <source>
        <dbReference type="ARBA" id="ARBA00001911"/>
    </source>
</evidence>
<organism evidence="10 11">
    <name type="scientific">Peptostreptococcus russellii</name>
    <dbReference type="NCBI Taxonomy" id="215200"/>
    <lineage>
        <taxon>Bacteria</taxon>
        <taxon>Bacillati</taxon>
        <taxon>Bacillota</taxon>
        <taxon>Clostridia</taxon>
        <taxon>Peptostreptococcales</taxon>
        <taxon>Peptostreptococcaceae</taxon>
        <taxon>Peptostreptococcus</taxon>
    </lineage>
</organism>
<keyword evidence="7 8" id="KW-0413">Isomerase</keyword>
<evidence type="ECO:0000256" key="6">
    <source>
        <dbReference type="ARBA" id="ARBA00023027"/>
    </source>
</evidence>
<evidence type="ECO:0000256" key="5">
    <source>
        <dbReference type="ARBA" id="ARBA00018569"/>
    </source>
</evidence>
<keyword evidence="6 8" id="KW-0520">NAD</keyword>